<dbReference type="Proteomes" id="UP000002417">
    <property type="component" value="Chromosome"/>
</dbReference>
<evidence type="ECO:0000313" key="2">
    <source>
        <dbReference type="Proteomes" id="UP000002417"/>
    </source>
</evidence>
<dbReference type="SUPFAM" id="SSF55729">
    <property type="entry name" value="Acyl-CoA N-acyltransferases (Nat)"/>
    <property type="match status" value="1"/>
</dbReference>
<name>A7ICS1_XANP2</name>
<gene>
    <name evidence="1" type="ordered locus">Xaut_0558</name>
</gene>
<protein>
    <submittedName>
        <fullName evidence="1">Uncharacterized protein</fullName>
    </submittedName>
</protein>
<reference evidence="1 2" key="1">
    <citation type="submission" date="2007-07" db="EMBL/GenBank/DDBJ databases">
        <title>Complete sequence of chromosome of Xanthobacter autotrophicus Py2.</title>
        <authorList>
            <consortium name="US DOE Joint Genome Institute"/>
            <person name="Copeland A."/>
            <person name="Lucas S."/>
            <person name="Lapidus A."/>
            <person name="Barry K."/>
            <person name="Glavina del Rio T."/>
            <person name="Hammon N."/>
            <person name="Israni S."/>
            <person name="Dalin E."/>
            <person name="Tice H."/>
            <person name="Pitluck S."/>
            <person name="Sims D."/>
            <person name="Brettin T."/>
            <person name="Bruce D."/>
            <person name="Detter J.C."/>
            <person name="Han C."/>
            <person name="Tapia R."/>
            <person name="Brainard J."/>
            <person name="Schmutz J."/>
            <person name="Larimer F."/>
            <person name="Land M."/>
            <person name="Hauser L."/>
            <person name="Kyrpides N."/>
            <person name="Kim E."/>
            <person name="Ensigns S.A."/>
            <person name="Richardson P."/>
        </authorList>
    </citation>
    <scope>NUCLEOTIDE SEQUENCE [LARGE SCALE GENOMIC DNA]</scope>
    <source>
        <strain evidence="2">ATCC BAA-1158 / Py2</strain>
    </source>
</reference>
<dbReference type="HOGENOM" id="CLU_039297_0_0_5"/>
<dbReference type="InterPro" id="IPR016181">
    <property type="entry name" value="Acyl_CoA_acyltransferase"/>
</dbReference>
<dbReference type="EMBL" id="CP000781">
    <property type="protein sequence ID" value="ABS65814.1"/>
    <property type="molecule type" value="Genomic_DNA"/>
</dbReference>
<organism evidence="1 2">
    <name type="scientific">Xanthobacter autotrophicus (strain ATCC BAA-1158 / Py2)</name>
    <dbReference type="NCBI Taxonomy" id="78245"/>
    <lineage>
        <taxon>Bacteria</taxon>
        <taxon>Pseudomonadati</taxon>
        <taxon>Pseudomonadota</taxon>
        <taxon>Alphaproteobacteria</taxon>
        <taxon>Hyphomicrobiales</taxon>
        <taxon>Xanthobacteraceae</taxon>
        <taxon>Xanthobacter</taxon>
    </lineage>
</organism>
<dbReference type="KEGG" id="xau:Xaut_0558"/>
<dbReference type="PhylomeDB" id="A7ICS1"/>
<proteinExistence type="predicted"/>
<dbReference type="eggNOG" id="COG1247">
    <property type="taxonomic scope" value="Bacteria"/>
</dbReference>
<dbReference type="AlphaFoldDB" id="A7ICS1"/>
<dbReference type="STRING" id="78245.Xaut_0558"/>
<keyword evidence="2" id="KW-1185">Reference proteome</keyword>
<accession>A7ICS1</accession>
<sequence length="381" mass="43263">MFHLTYERCSSLWTPGAGAWPNPTYESLGGGGEMSRQLKLTKFANLSISDPFFDSLKEGYEEFPDWFASKRDEDVYIVHDGSELSGMVYLKLEVGAVNDVVPSLPPKRWLKVGTLKIIGRGTKLGERVLKKIFDTALSVDADGIYVTVFELHATLIELFTNYGFVEVGLKATRNGVERVFARDLNSISGDLKADYPFINLHNQSAWLLAIYPEFHTRLLPDSILNNEPLQIIQDVSHSNTIHKVYIARLALTRMRRGDVVIFYRTTDHVAPARFRSVVTSVCVVEEVRPKRSFASLDEFLAYTRPRSVFADDELRDWYAERRMAVAKLTYNAAFNRRITRGQLIDDGLISEQPRWDLRALTHSQLRDILSLGGVNARLIVD</sequence>
<evidence type="ECO:0000313" key="1">
    <source>
        <dbReference type="EMBL" id="ABS65814.1"/>
    </source>
</evidence>